<organism evidence="2 3">
    <name type="scientific">Mycena sanguinolenta</name>
    <dbReference type="NCBI Taxonomy" id="230812"/>
    <lineage>
        <taxon>Eukaryota</taxon>
        <taxon>Fungi</taxon>
        <taxon>Dikarya</taxon>
        <taxon>Basidiomycota</taxon>
        <taxon>Agaricomycotina</taxon>
        <taxon>Agaricomycetes</taxon>
        <taxon>Agaricomycetidae</taxon>
        <taxon>Agaricales</taxon>
        <taxon>Marasmiineae</taxon>
        <taxon>Mycenaceae</taxon>
        <taxon>Mycena</taxon>
    </lineage>
</organism>
<evidence type="ECO:0000313" key="2">
    <source>
        <dbReference type="EMBL" id="KAF7341581.1"/>
    </source>
</evidence>
<feature type="compositionally biased region" description="Basic and acidic residues" evidence="1">
    <location>
        <begin position="207"/>
        <end position="216"/>
    </location>
</feature>
<evidence type="ECO:0000256" key="1">
    <source>
        <dbReference type="SAM" id="MobiDB-lite"/>
    </source>
</evidence>
<reference evidence="2" key="1">
    <citation type="submission" date="2020-05" db="EMBL/GenBank/DDBJ databases">
        <title>Mycena genomes resolve the evolution of fungal bioluminescence.</title>
        <authorList>
            <person name="Tsai I.J."/>
        </authorList>
    </citation>
    <scope>NUCLEOTIDE SEQUENCE</scope>
    <source>
        <strain evidence="2">160909Yilan</strain>
    </source>
</reference>
<sequence>MRSVRPPDDYPLIETRSTDLARLLKICQGELFSSLPPLFGLASIRTVTQSLQHHICNQYISFLSDFFQNMIPATATITILAFGRFVPPGGGVLQWSVVDYEIQNAFFAAILAHTDVLHIAESQPRVNAAVALARLWASNLFWVNSDLGMASNIAGVEASCLRLLRESLQRYHTAADASVQVETMDTTSSDSSRKLLTEVEERLRPNDVHLEGHDLSAGDEIGGSSLGSSPTHPELIPGEDLEEIQFNNVALDVEIRKPWRI</sequence>
<name>A0A8H6XJD3_9AGAR</name>
<feature type="region of interest" description="Disordered" evidence="1">
    <location>
        <begin position="207"/>
        <end position="232"/>
    </location>
</feature>
<accession>A0A8H6XJD3</accession>
<proteinExistence type="predicted"/>
<gene>
    <name evidence="2" type="ORF">MSAN_02055200</name>
</gene>
<dbReference type="Proteomes" id="UP000623467">
    <property type="component" value="Unassembled WGS sequence"/>
</dbReference>
<comment type="caution">
    <text evidence="2">The sequence shown here is derived from an EMBL/GenBank/DDBJ whole genome shotgun (WGS) entry which is preliminary data.</text>
</comment>
<protein>
    <submittedName>
        <fullName evidence="2">Uncharacterized protein</fullName>
    </submittedName>
</protein>
<keyword evidence="3" id="KW-1185">Reference proteome</keyword>
<dbReference type="AlphaFoldDB" id="A0A8H6XJD3"/>
<evidence type="ECO:0000313" key="3">
    <source>
        <dbReference type="Proteomes" id="UP000623467"/>
    </source>
</evidence>
<dbReference type="EMBL" id="JACAZH010000027">
    <property type="protein sequence ID" value="KAF7341581.1"/>
    <property type="molecule type" value="Genomic_DNA"/>
</dbReference>